<dbReference type="AlphaFoldDB" id="A0A550CJM4"/>
<feature type="non-terminal residue" evidence="1">
    <location>
        <position position="1"/>
    </location>
</feature>
<evidence type="ECO:0000313" key="1">
    <source>
        <dbReference type="EMBL" id="TRM65011.1"/>
    </source>
</evidence>
<dbReference type="Proteomes" id="UP000320762">
    <property type="component" value="Unassembled WGS sequence"/>
</dbReference>
<feature type="non-terminal residue" evidence="1">
    <location>
        <position position="177"/>
    </location>
</feature>
<organism evidence="1 2">
    <name type="scientific">Schizophyllum amplum</name>
    <dbReference type="NCBI Taxonomy" id="97359"/>
    <lineage>
        <taxon>Eukaryota</taxon>
        <taxon>Fungi</taxon>
        <taxon>Dikarya</taxon>
        <taxon>Basidiomycota</taxon>
        <taxon>Agaricomycotina</taxon>
        <taxon>Agaricomycetes</taxon>
        <taxon>Agaricomycetidae</taxon>
        <taxon>Agaricales</taxon>
        <taxon>Schizophyllaceae</taxon>
        <taxon>Schizophyllum</taxon>
    </lineage>
</organism>
<dbReference type="EMBL" id="VDMD01000006">
    <property type="protein sequence ID" value="TRM65011.1"/>
    <property type="molecule type" value="Genomic_DNA"/>
</dbReference>
<keyword evidence="2" id="KW-1185">Reference proteome</keyword>
<dbReference type="OrthoDB" id="2734890at2759"/>
<name>A0A550CJM4_9AGAR</name>
<gene>
    <name evidence="1" type="ORF">BD626DRAFT_388965</name>
</gene>
<evidence type="ECO:0000313" key="2">
    <source>
        <dbReference type="Proteomes" id="UP000320762"/>
    </source>
</evidence>
<protein>
    <submittedName>
        <fullName evidence="1">Uncharacterized protein</fullName>
    </submittedName>
</protein>
<proteinExistence type="predicted"/>
<accession>A0A550CJM4</accession>
<comment type="caution">
    <text evidence="1">The sequence shown here is derived from an EMBL/GenBank/DDBJ whole genome shotgun (WGS) entry which is preliminary data.</text>
</comment>
<reference evidence="1 2" key="1">
    <citation type="journal article" date="2019" name="New Phytol.">
        <title>Comparative genomics reveals unique wood-decay strategies and fruiting body development in the Schizophyllaceae.</title>
        <authorList>
            <person name="Almasi E."/>
            <person name="Sahu N."/>
            <person name="Krizsan K."/>
            <person name="Balint B."/>
            <person name="Kovacs G.M."/>
            <person name="Kiss B."/>
            <person name="Cseklye J."/>
            <person name="Drula E."/>
            <person name="Henrissat B."/>
            <person name="Nagy I."/>
            <person name="Chovatia M."/>
            <person name="Adam C."/>
            <person name="LaButti K."/>
            <person name="Lipzen A."/>
            <person name="Riley R."/>
            <person name="Grigoriev I.V."/>
            <person name="Nagy L.G."/>
        </authorList>
    </citation>
    <scope>NUCLEOTIDE SEQUENCE [LARGE SCALE GENOMIC DNA]</scope>
    <source>
        <strain evidence="1 2">NL-1724</strain>
    </source>
</reference>
<sequence length="177" mass="18962">LASALSATAVFAASDPYCNEGACYGATHGYAATNIERYQRNLVDSCLATDAAVNGTGNLWGTKTCVAGAISYNWIWPETVLGLASCPNEQIACMADMPSLDYNVYASIVGDCAWQEGGCPITQQNFVDFIYGTLSDIGSGDWPSSTDTLLSEGWQPLLAWANSGETIPYTRFNDFLH</sequence>